<dbReference type="InterPro" id="IPR037066">
    <property type="entry name" value="Plug_dom_sf"/>
</dbReference>
<comment type="subcellular location">
    <subcellularLocation>
        <location evidence="1 8">Cell outer membrane</location>
        <topology evidence="1 8">Multi-pass membrane protein</topology>
    </subcellularLocation>
</comment>
<geneLocation type="plasmid" evidence="14 15">
    <name>pPP1</name>
</geneLocation>
<keyword evidence="15" id="KW-1185">Reference proteome</keyword>
<evidence type="ECO:0000256" key="2">
    <source>
        <dbReference type="ARBA" id="ARBA00022448"/>
    </source>
</evidence>
<evidence type="ECO:0000256" key="5">
    <source>
        <dbReference type="ARBA" id="ARBA00023077"/>
    </source>
</evidence>
<keyword evidence="3 8" id="KW-1134">Transmembrane beta strand</keyword>
<name>A0ABM7VHN1_9BACT</name>
<dbReference type="EMBL" id="AP025293">
    <property type="protein sequence ID" value="BDD00489.1"/>
    <property type="molecule type" value="Genomic_DNA"/>
</dbReference>
<protein>
    <submittedName>
        <fullName evidence="14">SusC/RagA family TonB-linked outer membrane protein</fullName>
    </submittedName>
</protein>
<dbReference type="InterPro" id="IPR039426">
    <property type="entry name" value="TonB-dep_rcpt-like"/>
</dbReference>
<evidence type="ECO:0000256" key="8">
    <source>
        <dbReference type="PROSITE-ProRule" id="PRU01360"/>
    </source>
</evidence>
<feature type="region of interest" description="Disordered" evidence="10">
    <location>
        <begin position="193"/>
        <end position="219"/>
    </location>
</feature>
<dbReference type="Pfam" id="PF07715">
    <property type="entry name" value="Plug"/>
    <property type="match status" value="1"/>
</dbReference>
<keyword evidence="14" id="KW-0614">Plasmid</keyword>
<dbReference type="NCBIfam" id="TIGR04056">
    <property type="entry name" value="OMP_RagA_SusC"/>
    <property type="match status" value="1"/>
</dbReference>
<evidence type="ECO:0000313" key="14">
    <source>
        <dbReference type="EMBL" id="BDD00489.1"/>
    </source>
</evidence>
<dbReference type="InterPro" id="IPR012910">
    <property type="entry name" value="Plug_dom"/>
</dbReference>
<evidence type="ECO:0000256" key="4">
    <source>
        <dbReference type="ARBA" id="ARBA00022692"/>
    </source>
</evidence>
<dbReference type="InterPro" id="IPR023996">
    <property type="entry name" value="TonB-dep_OMP_SusC/RagA"/>
</dbReference>
<feature type="domain" description="TonB-dependent receptor-like beta-barrel" evidence="12">
    <location>
        <begin position="443"/>
        <end position="891"/>
    </location>
</feature>
<dbReference type="Proteomes" id="UP001354989">
    <property type="component" value="Plasmid pPP1"/>
</dbReference>
<dbReference type="RefSeq" id="WP_338398346.1">
    <property type="nucleotide sequence ID" value="NZ_AP025293.1"/>
</dbReference>
<evidence type="ECO:0000313" key="15">
    <source>
        <dbReference type="Proteomes" id="UP001354989"/>
    </source>
</evidence>
<dbReference type="Gene3D" id="2.60.40.1120">
    <property type="entry name" value="Carboxypeptidase-like, regulatory domain"/>
    <property type="match status" value="1"/>
</dbReference>
<keyword evidence="11" id="KW-0732">Signal</keyword>
<dbReference type="Pfam" id="PF00593">
    <property type="entry name" value="TonB_dep_Rec_b-barrel"/>
    <property type="match status" value="1"/>
</dbReference>
<dbReference type="Gene3D" id="2.170.130.10">
    <property type="entry name" value="TonB-dependent receptor, plug domain"/>
    <property type="match status" value="1"/>
</dbReference>
<evidence type="ECO:0000256" key="10">
    <source>
        <dbReference type="SAM" id="MobiDB-lite"/>
    </source>
</evidence>
<evidence type="ECO:0000256" key="6">
    <source>
        <dbReference type="ARBA" id="ARBA00023136"/>
    </source>
</evidence>
<dbReference type="NCBIfam" id="TIGR04057">
    <property type="entry name" value="SusC_RagA_signa"/>
    <property type="match status" value="1"/>
</dbReference>
<feature type="chain" id="PRO_5045743746" evidence="11">
    <location>
        <begin position="22"/>
        <end position="1036"/>
    </location>
</feature>
<keyword evidence="6 8" id="KW-0472">Membrane</keyword>
<evidence type="ECO:0000256" key="7">
    <source>
        <dbReference type="ARBA" id="ARBA00023237"/>
    </source>
</evidence>
<keyword evidence="4 8" id="KW-0812">Transmembrane</keyword>
<accession>A0ABM7VHN1</accession>
<organism evidence="14 15">
    <name type="scientific">Persicobacter psychrovividus</name>
    <dbReference type="NCBI Taxonomy" id="387638"/>
    <lineage>
        <taxon>Bacteria</taxon>
        <taxon>Pseudomonadati</taxon>
        <taxon>Bacteroidota</taxon>
        <taxon>Cytophagia</taxon>
        <taxon>Cytophagales</taxon>
        <taxon>Persicobacteraceae</taxon>
        <taxon>Persicobacter</taxon>
    </lineage>
</organism>
<dbReference type="Pfam" id="PF13715">
    <property type="entry name" value="CarbopepD_reg_2"/>
    <property type="match status" value="1"/>
</dbReference>
<feature type="domain" description="TonB-dependent receptor plug" evidence="13">
    <location>
        <begin position="118"/>
        <end position="243"/>
    </location>
</feature>
<dbReference type="Gene3D" id="2.40.170.20">
    <property type="entry name" value="TonB-dependent receptor, beta-barrel domain"/>
    <property type="match status" value="1"/>
</dbReference>
<evidence type="ECO:0000256" key="11">
    <source>
        <dbReference type="SAM" id="SignalP"/>
    </source>
</evidence>
<dbReference type="InterPro" id="IPR036942">
    <property type="entry name" value="Beta-barrel_TonB_sf"/>
</dbReference>
<proteinExistence type="inferred from homology"/>
<sequence>MVQIRLLFWSLLLLSPFASMAQGFTVKGTVKDAADNSALPGVNITIVGSSKGAVTDFDGAYTLELTDRNAELQFSFIGYKAHVEKIGNRSIIDVNLSPEVTQLNDVVVTALGIEREERSLGYAVSELKAEDMGVTAANPSVMNNLQGKVAGVQISPVSGGAGSSASVIIRGSAVLGGSNQPLYVIDGVPMSNNQLQSADDKDNGGTDSGNGLSGVNPDDIESMSVLKGPAATALYGSRAINGVVLITTKKGSTNKGWGIDFNSAVTVDMLGITPDQQTQFGQGTDGNPVTNAGTAKATTSMWGERITGQRSSGYFDGKERTVAAQNNYQNFFRNGVSLNNNIALTAGNENSTVRFSYGNFDNTGMVENSTYKRHSFNLRGTTKLINDRLTLDSRVTYVNESALNRMSLGNSVNNYMGMMLGIPTTTSTEWMRNYKNENGLPVGYNERESNPYWYVNEVRNEDESNRLIGMVSANYKISESLSVLARAGRDNKSYRQNVIEPIGTPFYEKGRAFERTSLENEDNFDAMLTFHKKFGDFDVTSNLGTSYMHQLRKYTDVGSSEFSSDIVQNPGAGSNPFLMFNTYERAISSVFGTASLGYKGYLFLDVTARNDWSSTLPMNNNSFFYPSISGSWVFSDMDWTTPDWLSFGKLRASWAQVGSDTDPYNLALQYELDSWPHPKGQNGFNMGGIKGHEVPNSQLKPAISTSYELGFDLRLFNNRVTIDGAYYKQSAVDQILNVDISDASGYSSAWINAGEITNSGFELMVSATAIKTNNFTWETTLNGSYNNNEVVSLSPEVNQFLLLPTTGSVSVQAIPGQAYGVIMGKVAQTDADGNYVVDDNGRVQLQDETQAIGNGVQPWMAGWRNTITYKNFSFSALIDGKFGGSIYSNTNASMYSSGRHEATLIGRDEFNNGGSWNPGGLVQLDADGNSVPFTEGVNPQNYYGSLAGVSSMHIYDASFIKLREVSISYRLPNSVLDKTPFKNLSVSVIGTNLAYLWNNVENIDPEASFTSGNGQGIESSNLAIPRTLGFKLNANF</sequence>
<dbReference type="InterPro" id="IPR008969">
    <property type="entry name" value="CarboxyPept-like_regulatory"/>
</dbReference>
<evidence type="ECO:0000259" key="12">
    <source>
        <dbReference type="Pfam" id="PF00593"/>
    </source>
</evidence>
<gene>
    <name evidence="14" type="ORF">PEPS_27690</name>
</gene>
<keyword evidence="2 8" id="KW-0813">Transport</keyword>
<evidence type="ECO:0000256" key="1">
    <source>
        <dbReference type="ARBA" id="ARBA00004571"/>
    </source>
</evidence>
<reference evidence="14 15" key="1">
    <citation type="submission" date="2021-12" db="EMBL/GenBank/DDBJ databases">
        <title>Genome sequencing of bacteria with rrn-lacking chromosome and rrn-plasmid.</title>
        <authorList>
            <person name="Anda M."/>
            <person name="Iwasaki W."/>
        </authorList>
    </citation>
    <scope>NUCLEOTIDE SEQUENCE [LARGE SCALE GENOMIC DNA]</scope>
    <source>
        <strain evidence="14 15">NBRC 101262</strain>
        <plasmid evidence="14 15">pPP1</plasmid>
    </source>
</reference>
<evidence type="ECO:0000259" key="13">
    <source>
        <dbReference type="Pfam" id="PF07715"/>
    </source>
</evidence>
<dbReference type="SUPFAM" id="SSF56935">
    <property type="entry name" value="Porins"/>
    <property type="match status" value="1"/>
</dbReference>
<dbReference type="InterPro" id="IPR000531">
    <property type="entry name" value="Beta-barrel_TonB"/>
</dbReference>
<keyword evidence="7 8" id="KW-0998">Cell outer membrane</keyword>
<keyword evidence="5 9" id="KW-0798">TonB box</keyword>
<dbReference type="PROSITE" id="PS52016">
    <property type="entry name" value="TONB_DEPENDENT_REC_3"/>
    <property type="match status" value="1"/>
</dbReference>
<feature type="signal peptide" evidence="11">
    <location>
        <begin position="1"/>
        <end position="21"/>
    </location>
</feature>
<dbReference type="InterPro" id="IPR023997">
    <property type="entry name" value="TonB-dep_OMP_SusC/RagA_CS"/>
</dbReference>
<dbReference type="SUPFAM" id="SSF49464">
    <property type="entry name" value="Carboxypeptidase regulatory domain-like"/>
    <property type="match status" value="1"/>
</dbReference>
<comment type="similarity">
    <text evidence="8 9">Belongs to the TonB-dependent receptor family.</text>
</comment>
<evidence type="ECO:0000256" key="3">
    <source>
        <dbReference type="ARBA" id="ARBA00022452"/>
    </source>
</evidence>
<evidence type="ECO:0000256" key="9">
    <source>
        <dbReference type="RuleBase" id="RU003357"/>
    </source>
</evidence>